<evidence type="ECO:0000256" key="6">
    <source>
        <dbReference type="ARBA" id="ARBA00022771"/>
    </source>
</evidence>
<evidence type="ECO:0000256" key="3">
    <source>
        <dbReference type="ARBA" id="ARBA00022491"/>
    </source>
</evidence>
<feature type="domain" description="C2H2-type" evidence="17">
    <location>
        <begin position="1064"/>
        <end position="1092"/>
    </location>
</feature>
<name>H2ML22_ORYLA</name>
<feature type="compositionally biased region" description="Polar residues" evidence="15">
    <location>
        <begin position="654"/>
        <end position="663"/>
    </location>
</feature>
<dbReference type="GO" id="GO:0008270">
    <property type="term" value="F:zinc ion binding"/>
    <property type="evidence" value="ECO:0007669"/>
    <property type="project" value="UniProtKB-KW"/>
</dbReference>
<keyword evidence="7" id="KW-0862">Zinc</keyword>
<dbReference type="Pfam" id="PF26094">
    <property type="entry name" value="HTH_TSHZ3"/>
    <property type="match status" value="1"/>
</dbReference>
<dbReference type="SMART" id="SM00355">
    <property type="entry name" value="ZnF_C2H2"/>
    <property type="match status" value="5"/>
</dbReference>
<evidence type="ECO:0000256" key="11">
    <source>
        <dbReference type="ARBA" id="ARBA00023163"/>
    </source>
</evidence>
<dbReference type="InterPro" id="IPR058631">
    <property type="entry name" value="TSHZ1-3_homeodomain"/>
</dbReference>
<feature type="DNA-binding region" description="Homeobox" evidence="14">
    <location>
        <begin position="911"/>
        <end position="981"/>
    </location>
</feature>
<comment type="subcellular location">
    <subcellularLocation>
        <location evidence="14">Nucleus</location>
    </subcellularLocation>
</comment>
<keyword evidence="10 14" id="KW-0371">Homeobox</keyword>
<dbReference type="SMART" id="SM00389">
    <property type="entry name" value="HOX"/>
    <property type="match status" value="1"/>
</dbReference>
<feature type="compositionally biased region" description="Low complexity" evidence="15">
    <location>
        <begin position="141"/>
        <end position="154"/>
    </location>
</feature>
<feature type="region of interest" description="Disordered" evidence="15">
    <location>
        <begin position="633"/>
        <end position="722"/>
    </location>
</feature>
<keyword evidence="5" id="KW-0677">Repeat</keyword>
<feature type="compositionally biased region" description="Polar residues" evidence="15">
    <location>
        <begin position="424"/>
        <end position="434"/>
    </location>
</feature>
<evidence type="ECO:0000256" key="10">
    <source>
        <dbReference type="ARBA" id="ARBA00023155"/>
    </source>
</evidence>
<evidence type="ECO:0000256" key="12">
    <source>
        <dbReference type="ARBA" id="ARBA00023242"/>
    </source>
</evidence>
<dbReference type="InterPro" id="IPR013087">
    <property type="entry name" value="Znf_C2H2_type"/>
</dbReference>
<feature type="region of interest" description="Disordered" evidence="15">
    <location>
        <begin position="323"/>
        <end position="343"/>
    </location>
</feature>
<dbReference type="CDD" id="cd00086">
    <property type="entry name" value="homeodomain"/>
    <property type="match status" value="1"/>
</dbReference>
<dbReference type="InterPro" id="IPR001356">
    <property type="entry name" value="HD"/>
</dbReference>
<dbReference type="Gene3D" id="3.30.160.60">
    <property type="entry name" value="Classic Zinc Finger"/>
    <property type="match status" value="1"/>
</dbReference>
<reference evidence="18" key="3">
    <citation type="submission" date="2025-09" db="UniProtKB">
        <authorList>
            <consortium name="Ensembl"/>
        </authorList>
    </citation>
    <scope>IDENTIFICATION</scope>
    <source>
        <strain evidence="18">Hd-rR</strain>
    </source>
</reference>
<keyword evidence="4" id="KW-0479">Metal-binding</keyword>
<feature type="compositionally biased region" description="Polar residues" evidence="15">
    <location>
        <begin position="875"/>
        <end position="889"/>
    </location>
</feature>
<sequence>MCFSVSVWAAYVPEDEKEAALLDEERDGEDSAQEGEEATVKNFLFKDRPGSTGIHDSPNAADFSGQEMDSESHLSESSDRMSDFDSSSIKNEEDAMIPATGSVADSLEKMKAIYTSFLTNSYWSTLNLNMSQPPAEKLPRSHSSSSSSSSSSSCGSGGYDWHQTAMAKTLQQASQNHHNRLSMPNLFSTVQLYRQSSKLYGSIFTGASKFRCKDCSAAYDTLVELTVHMNETGHYRDDNHETDSEGTKRWSKPRKRSLLEMEGKEDAQKVLKCMYCGHSFESLQDLSVHMIKTKHYQKVPLKEPVTPVAAKIISSARKRVPIDLDIPSSPDSTGGTTPKPISLNDDILQKINNPYITPNNRYGHQNGASYAWQFESRKSQILKCMECGSSHDTLQELTAHMMVTGHFIKVTNSAIKKGKPVIESSPQAPMSNSTTEEKVQSVPLAATTFSPPPAPVPPPTSLSPTAMVVEIKKEEKEEGCTEEPIINNTLKDKREGGEEDTEEKFDISSKYTYLTEEDLDESPKGGLDILKSLENTVTSAINKAQNGAPSWGGYPSIHAAYQLPNIMKLSLGNSGKSSPLKYMFPGAEILSPTGKSQALLSPPSRQTSPLPKNNFHAMEELVKKVTEKAVKVEEKTREASAAVKDLPQRHATPSPCNSETENAGSGGGQGKDGNDGTDHRDSNGSITMKEPVENGVESPAITSPLPATLGSSTTIITDHPPPEQPFVNPLSALQSVMNVHLGKAAKPALPSLDPMSMLFKMSNSLAEKAAVASSTPPAHAKKTNNDHLDHYFYQQHISNDQPIDLTKGKVADKSSNGGSLGSTALSSTTSTPSVSPSSAVAMTKASAAVASFMSTSPLRENALSDISDMLRNLTESQATSKSSTPTSQCERSDIEGATQEETEDISPAQKRKGRQSNWNPQHLLILQAQFASSLRQTNDGKYMMSDLSPQERMHISRFTGLSMTTISHWLANVKYQLRRTGGTKFLKNLDSGHPVFFCSDCASQIRSPSTYVSHLESHLGFRLRDLAKLSGEQLLTQISQHHHHQRHTKGLTEKLFDDDSGAIYQCKLCNRTFASKHAVKLHLSKTHGKSPEDHLMYVCELDKQ</sequence>
<dbReference type="GeneTree" id="ENSGT00950000183051"/>
<feature type="domain" description="Homeobox" evidence="16">
    <location>
        <begin position="909"/>
        <end position="980"/>
    </location>
</feature>
<dbReference type="Ensembl" id="ENSORLT00000019394.2">
    <property type="protein sequence ID" value="ENSORLP00000019393.2"/>
    <property type="gene ID" value="ENSORLG00000015489.2"/>
</dbReference>
<evidence type="ECO:0000256" key="8">
    <source>
        <dbReference type="ARBA" id="ARBA00023015"/>
    </source>
</evidence>
<dbReference type="GO" id="GO:0010468">
    <property type="term" value="P:regulation of gene expression"/>
    <property type="evidence" value="ECO:0007669"/>
    <property type="project" value="InterPro"/>
</dbReference>
<accession>H2ML22</accession>
<keyword evidence="3" id="KW-0678">Repressor</keyword>
<feature type="domain" description="C2H2-type" evidence="17">
    <location>
        <begin position="271"/>
        <end position="300"/>
    </location>
</feature>
<dbReference type="PANTHER" id="PTHR12487:SF5">
    <property type="entry name" value="TEASHIRT HOMOLOG 3"/>
    <property type="match status" value="1"/>
</dbReference>
<organism evidence="18 19">
    <name type="scientific">Oryzias latipes</name>
    <name type="common">Japanese rice fish</name>
    <name type="synonym">Japanese killifish</name>
    <dbReference type="NCBI Taxonomy" id="8090"/>
    <lineage>
        <taxon>Eukaryota</taxon>
        <taxon>Metazoa</taxon>
        <taxon>Chordata</taxon>
        <taxon>Craniata</taxon>
        <taxon>Vertebrata</taxon>
        <taxon>Euteleostomi</taxon>
        <taxon>Actinopterygii</taxon>
        <taxon>Neopterygii</taxon>
        <taxon>Teleostei</taxon>
        <taxon>Neoteleostei</taxon>
        <taxon>Acanthomorphata</taxon>
        <taxon>Ovalentaria</taxon>
        <taxon>Atherinomorphae</taxon>
        <taxon>Beloniformes</taxon>
        <taxon>Adrianichthyidae</taxon>
        <taxon>Oryziinae</taxon>
        <taxon>Oryzias</taxon>
    </lineage>
</organism>
<dbReference type="PROSITE" id="PS50157">
    <property type="entry name" value="ZINC_FINGER_C2H2_2"/>
    <property type="match status" value="2"/>
</dbReference>
<comment type="similarity">
    <text evidence="1">Belongs to the teashirt C2H2-type zinc-finger protein family.</text>
</comment>
<evidence type="ECO:0000256" key="5">
    <source>
        <dbReference type="ARBA" id="ARBA00022737"/>
    </source>
</evidence>
<dbReference type="Proteomes" id="UP000001038">
    <property type="component" value="Chromosome 3"/>
</dbReference>
<evidence type="ECO:0000256" key="14">
    <source>
        <dbReference type="PROSITE-ProRule" id="PRU00108"/>
    </source>
</evidence>
<feature type="compositionally biased region" description="Low complexity" evidence="15">
    <location>
        <begin position="814"/>
        <end position="837"/>
    </location>
</feature>
<keyword evidence="8" id="KW-0805">Transcription regulation</keyword>
<feature type="compositionally biased region" description="Basic and acidic residues" evidence="15">
    <location>
        <begin position="672"/>
        <end position="682"/>
    </location>
</feature>
<evidence type="ECO:0000256" key="13">
    <source>
        <dbReference type="PROSITE-ProRule" id="PRU00042"/>
    </source>
</evidence>
<dbReference type="InterPro" id="IPR009057">
    <property type="entry name" value="Homeodomain-like_sf"/>
</dbReference>
<keyword evidence="11" id="KW-0804">Transcription</keyword>
<keyword evidence="2" id="KW-0217">Developmental protein</keyword>
<dbReference type="SUPFAM" id="SSF46689">
    <property type="entry name" value="Homeodomain-like"/>
    <property type="match status" value="1"/>
</dbReference>
<keyword evidence="9 14" id="KW-0238">DNA-binding</keyword>
<feature type="region of interest" description="Disordered" evidence="15">
    <location>
        <begin position="234"/>
        <end position="254"/>
    </location>
</feature>
<dbReference type="AlphaFoldDB" id="H2ML22"/>
<dbReference type="PANTHER" id="PTHR12487">
    <property type="entry name" value="TEASHIRT-RELATED"/>
    <property type="match status" value="1"/>
</dbReference>
<evidence type="ECO:0000256" key="4">
    <source>
        <dbReference type="ARBA" id="ARBA00022723"/>
    </source>
</evidence>
<dbReference type="GO" id="GO:0003677">
    <property type="term" value="F:DNA binding"/>
    <property type="evidence" value="ECO:0007669"/>
    <property type="project" value="UniProtKB-UniRule"/>
</dbReference>
<feature type="compositionally biased region" description="Basic and acidic residues" evidence="15">
    <location>
        <begin position="70"/>
        <end position="83"/>
    </location>
</feature>
<dbReference type="PROSITE" id="PS50071">
    <property type="entry name" value="HOMEOBOX_2"/>
    <property type="match status" value="1"/>
</dbReference>
<dbReference type="InterPro" id="IPR027008">
    <property type="entry name" value="Teashirt_fam"/>
</dbReference>
<dbReference type="GO" id="GO:0005634">
    <property type="term" value="C:nucleus"/>
    <property type="evidence" value="ECO:0007669"/>
    <property type="project" value="UniProtKB-SubCell"/>
</dbReference>
<proteinExistence type="inferred from homology"/>
<evidence type="ECO:0000256" key="2">
    <source>
        <dbReference type="ARBA" id="ARBA00022473"/>
    </source>
</evidence>
<feature type="compositionally biased region" description="Acidic residues" evidence="15">
    <location>
        <begin position="22"/>
        <end position="37"/>
    </location>
</feature>
<protein>
    <submittedName>
        <fullName evidence="18">Teashirt zinc finger homeobox 3b</fullName>
    </submittedName>
</protein>
<evidence type="ECO:0000313" key="19">
    <source>
        <dbReference type="Proteomes" id="UP000001038"/>
    </source>
</evidence>
<feature type="compositionally biased region" description="Basic and acidic residues" evidence="15">
    <location>
        <begin position="234"/>
        <end position="248"/>
    </location>
</feature>
<evidence type="ECO:0000313" key="18">
    <source>
        <dbReference type="Ensembl" id="ENSORLP00000019393.2"/>
    </source>
</evidence>
<dbReference type="PROSITE" id="PS00028">
    <property type="entry name" value="ZINC_FINGER_C2H2_1"/>
    <property type="match status" value="4"/>
</dbReference>
<gene>
    <name evidence="18" type="primary">TSHZ3</name>
    <name evidence="18" type="synonym">tshz3b</name>
</gene>
<reference evidence="18" key="2">
    <citation type="submission" date="2025-08" db="UniProtKB">
        <authorList>
            <consortium name="Ensembl"/>
        </authorList>
    </citation>
    <scope>IDENTIFICATION</scope>
    <source>
        <strain evidence="18">Hd-rR</strain>
    </source>
</reference>
<evidence type="ECO:0000256" key="15">
    <source>
        <dbReference type="SAM" id="MobiDB-lite"/>
    </source>
</evidence>
<feature type="region of interest" description="Disordered" evidence="15">
    <location>
        <begin position="875"/>
        <end position="916"/>
    </location>
</feature>
<keyword evidence="6 13" id="KW-0863">Zinc-finger</keyword>
<evidence type="ECO:0000256" key="9">
    <source>
        <dbReference type="ARBA" id="ARBA00023125"/>
    </source>
</evidence>
<feature type="region of interest" description="Disordered" evidence="15">
    <location>
        <begin position="421"/>
        <end position="441"/>
    </location>
</feature>
<feature type="region of interest" description="Disordered" evidence="15">
    <location>
        <begin position="132"/>
        <end position="155"/>
    </location>
</feature>
<reference evidence="18 19" key="1">
    <citation type="journal article" date="2007" name="Nature">
        <title>The medaka draft genome and insights into vertebrate genome evolution.</title>
        <authorList>
            <person name="Kasahara M."/>
            <person name="Naruse K."/>
            <person name="Sasaki S."/>
            <person name="Nakatani Y."/>
            <person name="Qu W."/>
            <person name="Ahsan B."/>
            <person name="Yamada T."/>
            <person name="Nagayasu Y."/>
            <person name="Doi K."/>
            <person name="Kasai Y."/>
            <person name="Jindo T."/>
            <person name="Kobayashi D."/>
            <person name="Shimada A."/>
            <person name="Toyoda A."/>
            <person name="Kuroki Y."/>
            <person name="Fujiyama A."/>
            <person name="Sasaki T."/>
            <person name="Shimizu A."/>
            <person name="Asakawa S."/>
            <person name="Shimizu N."/>
            <person name="Hashimoto S."/>
            <person name="Yang J."/>
            <person name="Lee Y."/>
            <person name="Matsushima K."/>
            <person name="Sugano S."/>
            <person name="Sakaizumi M."/>
            <person name="Narita T."/>
            <person name="Ohishi K."/>
            <person name="Haga S."/>
            <person name="Ohta F."/>
            <person name="Nomoto H."/>
            <person name="Nogata K."/>
            <person name="Morishita T."/>
            <person name="Endo T."/>
            <person name="Shin-I T."/>
            <person name="Takeda H."/>
            <person name="Morishita S."/>
            <person name="Kohara Y."/>
        </authorList>
    </citation>
    <scope>NUCLEOTIDE SEQUENCE [LARGE SCALE GENOMIC DNA]</scope>
    <source>
        <strain evidence="18 19">Hd-rR</strain>
    </source>
</reference>
<dbReference type="Bgee" id="ENSORLG00000015489">
    <property type="expression patterns" value="Expressed in brain and 9 other cell types or tissues"/>
</dbReference>
<keyword evidence="12 14" id="KW-0539">Nucleus</keyword>
<feature type="region of interest" description="Disordered" evidence="15">
    <location>
        <begin position="22"/>
        <end position="95"/>
    </location>
</feature>
<feature type="region of interest" description="Disordered" evidence="15">
    <location>
        <begin position="807"/>
        <end position="837"/>
    </location>
</feature>
<dbReference type="eggNOG" id="ENOG502RJS7">
    <property type="taxonomic scope" value="Eukaryota"/>
</dbReference>
<evidence type="ECO:0000256" key="7">
    <source>
        <dbReference type="ARBA" id="ARBA00022833"/>
    </source>
</evidence>
<evidence type="ECO:0000259" key="17">
    <source>
        <dbReference type="PROSITE" id="PS50157"/>
    </source>
</evidence>
<evidence type="ECO:0000256" key="1">
    <source>
        <dbReference type="ARBA" id="ARBA00007158"/>
    </source>
</evidence>
<keyword evidence="19" id="KW-1185">Reference proteome</keyword>
<evidence type="ECO:0000259" key="16">
    <source>
        <dbReference type="PROSITE" id="PS50071"/>
    </source>
</evidence>
<dbReference type="Pfam" id="PF13912">
    <property type="entry name" value="zf-C2H2_6"/>
    <property type="match status" value="1"/>
</dbReference>